<keyword evidence="9" id="KW-1185">Reference proteome</keyword>
<evidence type="ECO:0000259" key="7">
    <source>
        <dbReference type="PROSITE" id="PS50110"/>
    </source>
</evidence>
<dbReference type="SUPFAM" id="SSF52172">
    <property type="entry name" value="CheY-like"/>
    <property type="match status" value="1"/>
</dbReference>
<comment type="caution">
    <text evidence="8">The sequence shown here is derived from an EMBL/GenBank/DDBJ whole genome shotgun (WGS) entry which is preliminary data.</text>
</comment>
<feature type="modified residue" description="4-aspartylphosphate" evidence="6">
    <location>
        <position position="59"/>
    </location>
</feature>
<evidence type="ECO:0000256" key="3">
    <source>
        <dbReference type="ARBA" id="ARBA00023015"/>
    </source>
</evidence>
<protein>
    <submittedName>
        <fullName evidence="8">Response regulator</fullName>
    </submittedName>
</protein>
<dbReference type="EMBL" id="JBHPBY010000762">
    <property type="protein sequence ID" value="MFC1854200.1"/>
    <property type="molecule type" value="Genomic_DNA"/>
</dbReference>
<feature type="domain" description="Response regulatory" evidence="7">
    <location>
        <begin position="10"/>
        <end position="124"/>
    </location>
</feature>
<dbReference type="PROSITE" id="PS50110">
    <property type="entry name" value="RESPONSE_REGULATORY"/>
    <property type="match status" value="1"/>
</dbReference>
<keyword evidence="3" id="KW-0805">Transcription regulation</keyword>
<keyword evidence="2" id="KW-0902">Two-component regulatory system</keyword>
<dbReference type="InterPro" id="IPR011006">
    <property type="entry name" value="CheY-like_superfamily"/>
</dbReference>
<dbReference type="SMART" id="SM00448">
    <property type="entry name" value="REC"/>
    <property type="match status" value="1"/>
</dbReference>
<evidence type="ECO:0000256" key="1">
    <source>
        <dbReference type="ARBA" id="ARBA00022553"/>
    </source>
</evidence>
<dbReference type="Pfam" id="PF00072">
    <property type="entry name" value="Response_reg"/>
    <property type="match status" value="1"/>
</dbReference>
<evidence type="ECO:0000256" key="2">
    <source>
        <dbReference type="ARBA" id="ARBA00023012"/>
    </source>
</evidence>
<dbReference type="Gene3D" id="3.40.50.2300">
    <property type="match status" value="1"/>
</dbReference>
<dbReference type="InterPro" id="IPR001789">
    <property type="entry name" value="Sig_transdc_resp-reg_receiver"/>
</dbReference>
<dbReference type="PANTHER" id="PTHR48111">
    <property type="entry name" value="REGULATOR OF RPOS"/>
    <property type="match status" value="1"/>
</dbReference>
<keyword evidence="5" id="KW-0804">Transcription</keyword>
<sequence>MDDKNIPPKRILIVDDEVNIRELIITILSDYNYIMEQAPDGKEAVKKVLSFQPDLIILDYMMPDMTGREVLHHKTVKSREIPCIILTGKGSEEIAVTMLREGAFDYLTKPFLAQELIQAVENAIELRFITSDKNIYVHNEFLWLKRENNFLKEQLHFMRKVLLMDREGDLVLDNLSKELIDIDVSQLPKDEKLLKQQLNKLKEMAKKHSQTTKEANT</sequence>
<dbReference type="Proteomes" id="UP001594351">
    <property type="component" value="Unassembled WGS sequence"/>
</dbReference>
<keyword evidence="4" id="KW-0238">DNA-binding</keyword>
<reference evidence="8 9" key="1">
    <citation type="submission" date="2024-09" db="EMBL/GenBank/DDBJ databases">
        <title>Laminarin stimulates single cell rates of sulfate reduction while oxygen inhibits transcriptomic activity in coastal marine sediment.</title>
        <authorList>
            <person name="Lindsay M."/>
            <person name="Orcutt B."/>
            <person name="Emerson D."/>
            <person name="Stepanauskas R."/>
            <person name="D'Angelo T."/>
        </authorList>
    </citation>
    <scope>NUCLEOTIDE SEQUENCE [LARGE SCALE GENOMIC DNA]</scope>
    <source>
        <strain evidence="8">SAG AM-311-K15</strain>
    </source>
</reference>
<proteinExistence type="predicted"/>
<organism evidence="8 9">
    <name type="scientific">candidate division CSSED10-310 bacterium</name>
    <dbReference type="NCBI Taxonomy" id="2855610"/>
    <lineage>
        <taxon>Bacteria</taxon>
        <taxon>Bacteria division CSSED10-310</taxon>
    </lineage>
</organism>
<evidence type="ECO:0000313" key="8">
    <source>
        <dbReference type="EMBL" id="MFC1854200.1"/>
    </source>
</evidence>
<evidence type="ECO:0000256" key="6">
    <source>
        <dbReference type="PROSITE-ProRule" id="PRU00169"/>
    </source>
</evidence>
<dbReference type="InterPro" id="IPR039420">
    <property type="entry name" value="WalR-like"/>
</dbReference>
<name>A0ABV6Z6X2_UNCC1</name>
<dbReference type="PANTHER" id="PTHR48111:SF1">
    <property type="entry name" value="TWO-COMPONENT RESPONSE REGULATOR ORR33"/>
    <property type="match status" value="1"/>
</dbReference>
<evidence type="ECO:0000256" key="5">
    <source>
        <dbReference type="ARBA" id="ARBA00023163"/>
    </source>
</evidence>
<keyword evidence="1 6" id="KW-0597">Phosphoprotein</keyword>
<evidence type="ECO:0000313" key="9">
    <source>
        <dbReference type="Proteomes" id="UP001594351"/>
    </source>
</evidence>
<accession>A0ABV6Z6X2</accession>
<evidence type="ECO:0000256" key="4">
    <source>
        <dbReference type="ARBA" id="ARBA00023125"/>
    </source>
</evidence>
<gene>
    <name evidence="8" type="ORF">ACFL27_28790</name>
</gene>